<evidence type="ECO:0000256" key="1">
    <source>
        <dbReference type="PROSITE-ProRule" id="PRU00047"/>
    </source>
</evidence>
<dbReference type="Pfam" id="PF00098">
    <property type="entry name" value="zf-CCHC"/>
    <property type="match status" value="1"/>
</dbReference>
<keyword evidence="1" id="KW-0862">Zinc</keyword>
<dbReference type="InterPro" id="IPR036875">
    <property type="entry name" value="Znf_CCHC_sf"/>
</dbReference>
<proteinExistence type="predicted"/>
<name>A0A8T3BKP4_DENNO</name>
<dbReference type="SMART" id="SM00343">
    <property type="entry name" value="ZnF_C2HC"/>
    <property type="match status" value="1"/>
</dbReference>
<feature type="region of interest" description="Disordered" evidence="2">
    <location>
        <begin position="1"/>
        <end position="84"/>
    </location>
</feature>
<protein>
    <recommendedName>
        <fullName evidence="3">CCHC-type domain-containing protein</fullName>
    </recommendedName>
</protein>
<feature type="compositionally biased region" description="Polar residues" evidence="2">
    <location>
        <begin position="252"/>
        <end position="280"/>
    </location>
</feature>
<dbReference type="InterPro" id="IPR021109">
    <property type="entry name" value="Peptidase_aspartic_dom_sf"/>
</dbReference>
<feature type="region of interest" description="Disordered" evidence="2">
    <location>
        <begin position="251"/>
        <end position="295"/>
    </location>
</feature>
<dbReference type="Gene3D" id="2.40.70.10">
    <property type="entry name" value="Acid Proteases"/>
    <property type="match status" value="1"/>
</dbReference>
<dbReference type="Pfam" id="PF13975">
    <property type="entry name" value="gag-asp_proteas"/>
    <property type="match status" value="1"/>
</dbReference>
<dbReference type="Gene3D" id="4.10.60.10">
    <property type="entry name" value="Zinc finger, CCHC-type"/>
    <property type="match status" value="1"/>
</dbReference>
<dbReference type="AlphaFoldDB" id="A0A8T3BKP4"/>
<sequence>MRDELRQIRTATNPVARPAAPATIPGPRLPGQINPVPRQAPIFPPEFSDSGDDEPREQDHSDSDDYNRRPVFNPPRRQWQHRREPEGVRLKLDIPSFDGRLHIEDYLEWESAVENFFEYMEVSPDKQVKYVACRLKGGAIAWWMQLCQTRQREGRGPIRNWKRMKQLMRRHFLPTDFEQLLYIQYQQCRQGQRTVSEYTEEFYRLSARNNLTESENQLVARYVVSQAVNFALKAESQLQRPHRQPVYRRSFQEGNATPSKAATQHSNTPVTAQAPVSNAISEPRAGVRPRIPGRDNPYAKPTAIKCFRCLQPGHKSNECPNRPQVQFMEGEEEAELTGLGDELEETIEELAADEGEPILGILEKLLLAPRKPVESQRNSLFRTKCTINGKVCDVVIDSGCTENIISKAVVQALQIKTSKNPHPFKISWVKKGVDFTISEFCKVTFTIGKSYLCQVTCDVIDMDVCHLILGRPWQFDSGAIHDV</sequence>
<dbReference type="OrthoDB" id="407598at2759"/>
<dbReference type="PANTHER" id="PTHR35046">
    <property type="entry name" value="ZINC KNUCKLE (CCHC-TYPE) FAMILY PROTEIN"/>
    <property type="match status" value="1"/>
</dbReference>
<keyword evidence="1" id="KW-0479">Metal-binding</keyword>
<evidence type="ECO:0000313" key="4">
    <source>
        <dbReference type="EMBL" id="KAI0515984.1"/>
    </source>
</evidence>
<comment type="caution">
    <text evidence="4">The sequence shown here is derived from an EMBL/GenBank/DDBJ whole genome shotgun (WGS) entry which is preliminary data.</text>
</comment>
<dbReference type="SUPFAM" id="SSF50630">
    <property type="entry name" value="Acid proteases"/>
    <property type="match status" value="1"/>
</dbReference>
<dbReference type="GO" id="GO:0003676">
    <property type="term" value="F:nucleic acid binding"/>
    <property type="evidence" value="ECO:0007669"/>
    <property type="project" value="InterPro"/>
</dbReference>
<dbReference type="PANTHER" id="PTHR35046:SF18">
    <property type="entry name" value="RNA-DIRECTED DNA POLYMERASE"/>
    <property type="match status" value="1"/>
</dbReference>
<feature type="domain" description="CCHC-type" evidence="3">
    <location>
        <begin position="305"/>
        <end position="321"/>
    </location>
</feature>
<keyword evidence="5" id="KW-1185">Reference proteome</keyword>
<dbReference type="InterPro" id="IPR005162">
    <property type="entry name" value="Retrotrans_gag_dom"/>
</dbReference>
<dbReference type="SUPFAM" id="SSF57756">
    <property type="entry name" value="Retrovirus zinc finger-like domains"/>
    <property type="match status" value="1"/>
</dbReference>
<keyword evidence="1" id="KW-0863">Zinc-finger</keyword>
<dbReference type="PROSITE" id="PS50158">
    <property type="entry name" value="ZF_CCHC"/>
    <property type="match status" value="1"/>
</dbReference>
<dbReference type="InterPro" id="IPR001878">
    <property type="entry name" value="Znf_CCHC"/>
</dbReference>
<gene>
    <name evidence="4" type="ORF">KFK09_008655</name>
</gene>
<accession>A0A8T3BKP4</accession>
<dbReference type="Proteomes" id="UP000829196">
    <property type="component" value="Unassembled WGS sequence"/>
</dbReference>
<dbReference type="CDD" id="cd00303">
    <property type="entry name" value="retropepsin_like"/>
    <property type="match status" value="1"/>
</dbReference>
<dbReference type="GO" id="GO:0008270">
    <property type="term" value="F:zinc ion binding"/>
    <property type="evidence" value="ECO:0007669"/>
    <property type="project" value="UniProtKB-KW"/>
</dbReference>
<feature type="compositionally biased region" description="Basic and acidic residues" evidence="2">
    <location>
        <begin position="57"/>
        <end position="68"/>
    </location>
</feature>
<evidence type="ECO:0000256" key="2">
    <source>
        <dbReference type="SAM" id="MobiDB-lite"/>
    </source>
</evidence>
<organism evidence="4 5">
    <name type="scientific">Dendrobium nobile</name>
    <name type="common">Orchid</name>
    <dbReference type="NCBI Taxonomy" id="94219"/>
    <lineage>
        <taxon>Eukaryota</taxon>
        <taxon>Viridiplantae</taxon>
        <taxon>Streptophyta</taxon>
        <taxon>Embryophyta</taxon>
        <taxon>Tracheophyta</taxon>
        <taxon>Spermatophyta</taxon>
        <taxon>Magnoliopsida</taxon>
        <taxon>Liliopsida</taxon>
        <taxon>Asparagales</taxon>
        <taxon>Orchidaceae</taxon>
        <taxon>Epidendroideae</taxon>
        <taxon>Malaxideae</taxon>
        <taxon>Dendrobiinae</taxon>
        <taxon>Dendrobium</taxon>
    </lineage>
</organism>
<dbReference type="Pfam" id="PF03732">
    <property type="entry name" value="Retrotrans_gag"/>
    <property type="match status" value="1"/>
</dbReference>
<evidence type="ECO:0000259" key="3">
    <source>
        <dbReference type="PROSITE" id="PS50158"/>
    </source>
</evidence>
<evidence type="ECO:0000313" key="5">
    <source>
        <dbReference type="Proteomes" id="UP000829196"/>
    </source>
</evidence>
<dbReference type="EMBL" id="JAGYWB010000007">
    <property type="protein sequence ID" value="KAI0515984.1"/>
    <property type="molecule type" value="Genomic_DNA"/>
</dbReference>
<reference evidence="4" key="1">
    <citation type="journal article" date="2022" name="Front. Genet.">
        <title>Chromosome-Scale Assembly of the Dendrobium nobile Genome Provides Insights Into the Molecular Mechanism of the Biosynthesis of the Medicinal Active Ingredient of Dendrobium.</title>
        <authorList>
            <person name="Xu Q."/>
            <person name="Niu S.-C."/>
            <person name="Li K.-L."/>
            <person name="Zheng P.-J."/>
            <person name="Zhang X.-J."/>
            <person name="Jia Y."/>
            <person name="Liu Y."/>
            <person name="Niu Y.-X."/>
            <person name="Yu L.-H."/>
            <person name="Chen D.-F."/>
            <person name="Zhang G.-Q."/>
        </authorList>
    </citation>
    <scope>NUCLEOTIDE SEQUENCE</scope>
    <source>
        <tissue evidence="4">Leaf</tissue>
    </source>
</reference>